<evidence type="ECO:0000256" key="1">
    <source>
        <dbReference type="ARBA" id="ARBA00005695"/>
    </source>
</evidence>
<comment type="similarity">
    <text evidence="1">Belongs to the bacterial solute-binding protein 5 family.</text>
</comment>
<reference evidence="6 7" key="1">
    <citation type="submission" date="2017-04" db="EMBL/GenBank/DDBJ databases">
        <title>Novel microbial lineages endemic to geothermal iron-oxide mats fill important gaps in the evolutionary history of Archaea.</title>
        <authorList>
            <person name="Jay Z.J."/>
            <person name="Beam J.P."/>
            <person name="Dlakic M."/>
            <person name="Rusch D.B."/>
            <person name="Kozubal M.A."/>
            <person name="Inskeep W.P."/>
        </authorList>
    </citation>
    <scope>NUCLEOTIDE SEQUENCE [LARGE SCALE GENOMIC DNA]</scope>
    <source>
        <strain evidence="6">ECH_B_2</strain>
    </source>
</reference>
<dbReference type="InterPro" id="IPR039424">
    <property type="entry name" value="SBP_5"/>
</dbReference>
<comment type="caution">
    <text evidence="6">The sequence shown here is derived from an EMBL/GenBank/DDBJ whole genome shotgun (WGS) entry which is preliminary data.</text>
</comment>
<protein>
    <recommendedName>
        <fullName evidence="5">Solute-binding protein family 5 domain-containing protein</fullName>
    </recommendedName>
</protein>
<evidence type="ECO:0000256" key="3">
    <source>
        <dbReference type="ARBA" id="ARBA00022729"/>
    </source>
</evidence>
<dbReference type="PANTHER" id="PTHR30290">
    <property type="entry name" value="PERIPLASMIC BINDING COMPONENT OF ABC TRANSPORTER"/>
    <property type="match status" value="1"/>
</dbReference>
<dbReference type="InterPro" id="IPR000914">
    <property type="entry name" value="SBP_5_dom"/>
</dbReference>
<organism evidence="6 7">
    <name type="scientific">Candidatus Marsarchaeota G2 archaeon ECH_B_2</name>
    <dbReference type="NCBI Taxonomy" id="1978160"/>
    <lineage>
        <taxon>Archaea</taxon>
        <taxon>Candidatus Marsarchaeota</taxon>
        <taxon>Candidatus Marsarchaeota group 2</taxon>
    </lineage>
</organism>
<name>A0A2R6B614_9ARCH</name>
<dbReference type="Proteomes" id="UP000241284">
    <property type="component" value="Unassembled WGS sequence"/>
</dbReference>
<dbReference type="Gene3D" id="3.40.190.10">
    <property type="entry name" value="Periplasmic binding protein-like II"/>
    <property type="match status" value="1"/>
</dbReference>
<evidence type="ECO:0000313" key="6">
    <source>
        <dbReference type="EMBL" id="PSN94117.1"/>
    </source>
</evidence>
<dbReference type="Gene3D" id="3.10.105.10">
    <property type="entry name" value="Dipeptide-binding Protein, Domain 3"/>
    <property type="match status" value="1"/>
</dbReference>
<dbReference type="Pfam" id="PF00496">
    <property type="entry name" value="SBP_bac_5"/>
    <property type="match status" value="1"/>
</dbReference>
<dbReference type="PANTHER" id="PTHR30290:SF9">
    <property type="entry name" value="OLIGOPEPTIDE-BINDING PROTEIN APPA"/>
    <property type="match status" value="1"/>
</dbReference>
<evidence type="ECO:0000313" key="7">
    <source>
        <dbReference type="Proteomes" id="UP000241284"/>
    </source>
</evidence>
<gene>
    <name evidence="6" type="ORF">B9Q06_10225</name>
</gene>
<evidence type="ECO:0000256" key="2">
    <source>
        <dbReference type="ARBA" id="ARBA00022448"/>
    </source>
</evidence>
<proteinExistence type="inferred from homology"/>
<sequence>MYTLPKRGISRATVAVVIVLVVVVVVGVVVGVSRITPHKTTITSGVSTTTTTTTVQVSSTAVTQQSSSAVTTPPTTTPFVLQPPNRSVLVDESQTSPPDALDPATGFAVPDEPVFFNVFQTLVEFNGSSITQLVPVVASNYSIENNYRSYVFEIRPGVTFSNGDGVSAATVWFSLVREAIMGQSVGLSNYLELTVNVSEYTQTGYAFPWGIRHAIQAVTGLPTTSNATLAAEVLDNMLSHFNPSNTTQLKIMEYPNQAYVVSSQMTFEVNLLESYRYMLYDLAGWWGDIVDPVYVDSHGGVQVNAQNSYFDANSGPGTGPYMVREVASSFSEVVLEENTNYWGKGVSGLAPVAQPPHIPVVIVKYGLSHNERVEDFATNAAQISYVSLPFLQQMYSAYNYKRYYSFGQIFYNVSYQPALWYISMNTQLYPTNITDFRLAIEHGINYTQILNSLFYFNGTYYGELQLGPITPQFPEYYNPDNLPMYSYNLSLAAYYLNRSGYLGDFYVVMPNGTMLGDPQGKQLGPLTITYITPITPFTQSELTIVANDLEKLGLSVTLQGVSPSASLSWTTPQATPNFVYNFWEPDWADPILQLMYPAVTTSSLLPAWMNVSIVNTIMQTLPFLTNTTQQRQLVAEVYSITYNYAPYVWLPNPDTYFFVQPYLRGFVYTAFSYYYMTAYYTNA</sequence>
<dbReference type="GO" id="GO:1904680">
    <property type="term" value="F:peptide transmembrane transporter activity"/>
    <property type="evidence" value="ECO:0007669"/>
    <property type="project" value="TreeGrafter"/>
</dbReference>
<dbReference type="PIRSF" id="PIRSF002741">
    <property type="entry name" value="MppA"/>
    <property type="match status" value="1"/>
</dbReference>
<keyword evidence="4" id="KW-0812">Transmembrane</keyword>
<evidence type="ECO:0000259" key="5">
    <source>
        <dbReference type="Pfam" id="PF00496"/>
    </source>
</evidence>
<dbReference type="AlphaFoldDB" id="A0A2R6B614"/>
<keyword evidence="4" id="KW-0472">Membrane</keyword>
<keyword evidence="3" id="KW-0732">Signal</keyword>
<dbReference type="SUPFAM" id="SSF53850">
    <property type="entry name" value="Periplasmic binding protein-like II"/>
    <property type="match status" value="1"/>
</dbReference>
<keyword evidence="4" id="KW-1133">Transmembrane helix</keyword>
<dbReference type="InterPro" id="IPR030678">
    <property type="entry name" value="Peptide/Ni-bd"/>
</dbReference>
<evidence type="ECO:0000256" key="4">
    <source>
        <dbReference type="SAM" id="Phobius"/>
    </source>
</evidence>
<feature type="domain" description="Solute-binding protein family 5" evidence="5">
    <location>
        <begin position="133"/>
        <end position="591"/>
    </location>
</feature>
<accession>A0A2R6B614</accession>
<feature type="transmembrane region" description="Helical" evidence="4">
    <location>
        <begin position="12"/>
        <end position="32"/>
    </location>
</feature>
<dbReference type="GO" id="GO:0015833">
    <property type="term" value="P:peptide transport"/>
    <property type="evidence" value="ECO:0007669"/>
    <property type="project" value="TreeGrafter"/>
</dbReference>
<keyword evidence="2" id="KW-0813">Transport</keyword>
<dbReference type="EMBL" id="NEXH01000031">
    <property type="protein sequence ID" value="PSN94117.1"/>
    <property type="molecule type" value="Genomic_DNA"/>
</dbReference>
<dbReference type="GO" id="GO:0042597">
    <property type="term" value="C:periplasmic space"/>
    <property type="evidence" value="ECO:0007669"/>
    <property type="project" value="UniProtKB-ARBA"/>
</dbReference>
<dbReference type="GO" id="GO:0043190">
    <property type="term" value="C:ATP-binding cassette (ABC) transporter complex"/>
    <property type="evidence" value="ECO:0007669"/>
    <property type="project" value="InterPro"/>
</dbReference>